<reference evidence="1" key="1">
    <citation type="submission" date="2021-01" db="UniProtKB">
        <authorList>
            <consortium name="EnsemblMetazoa"/>
        </authorList>
    </citation>
    <scope>IDENTIFICATION</scope>
</reference>
<evidence type="ECO:0000313" key="2">
    <source>
        <dbReference type="Proteomes" id="UP000594262"/>
    </source>
</evidence>
<accession>A0A7M5UFA8</accession>
<evidence type="ECO:0000313" key="1">
    <source>
        <dbReference type="EnsemblMetazoa" id="CLYHEMP009869.1"/>
    </source>
</evidence>
<protein>
    <submittedName>
        <fullName evidence="1">Uncharacterized protein</fullName>
    </submittedName>
</protein>
<name>A0A7M5UFA8_9CNID</name>
<dbReference type="AlphaFoldDB" id="A0A7M5UFA8"/>
<dbReference type="EnsemblMetazoa" id="CLYHEMT009869.1">
    <property type="protein sequence ID" value="CLYHEMP009869.1"/>
    <property type="gene ID" value="CLYHEMG009869"/>
</dbReference>
<sequence>MAMTLEYAGLGKKKITLPSNANHAEVVANIHSAYPRLKECGFFTMHKAKRGGNCQPLQDMNLDSYDVNSLRKKFKSKSLIYLRPLQKNLDLSLVTKEEANKENDNVRGSNTISCFKC</sequence>
<proteinExistence type="predicted"/>
<keyword evidence="2" id="KW-1185">Reference proteome</keyword>
<dbReference type="Proteomes" id="UP000594262">
    <property type="component" value="Unplaced"/>
</dbReference>
<dbReference type="OrthoDB" id="5987613at2759"/>
<organism evidence="1 2">
    <name type="scientific">Clytia hemisphaerica</name>
    <dbReference type="NCBI Taxonomy" id="252671"/>
    <lineage>
        <taxon>Eukaryota</taxon>
        <taxon>Metazoa</taxon>
        <taxon>Cnidaria</taxon>
        <taxon>Hydrozoa</taxon>
        <taxon>Hydroidolina</taxon>
        <taxon>Leptothecata</taxon>
        <taxon>Obeliida</taxon>
        <taxon>Clytiidae</taxon>
        <taxon>Clytia</taxon>
    </lineage>
</organism>